<feature type="transmembrane region" description="Helical" evidence="1">
    <location>
        <begin position="40"/>
        <end position="62"/>
    </location>
</feature>
<dbReference type="EMBL" id="AP019834">
    <property type="protein sequence ID" value="BBM48597.1"/>
    <property type="molecule type" value="Genomic_DNA"/>
</dbReference>
<organism evidence="2 3">
    <name type="scientific">Leptotrichia wadei</name>
    <dbReference type="NCBI Taxonomy" id="157687"/>
    <lineage>
        <taxon>Bacteria</taxon>
        <taxon>Fusobacteriati</taxon>
        <taxon>Fusobacteriota</taxon>
        <taxon>Fusobacteriia</taxon>
        <taxon>Fusobacteriales</taxon>
        <taxon>Leptotrichiaceae</taxon>
        <taxon>Leptotrichia</taxon>
    </lineage>
</organism>
<evidence type="ECO:0000256" key="1">
    <source>
        <dbReference type="SAM" id="Phobius"/>
    </source>
</evidence>
<reference evidence="2 3" key="1">
    <citation type="submission" date="2019-07" db="EMBL/GenBank/DDBJ databases">
        <title>Complete Genome Sequence of Leptotrichia wadei Strain JMUB3933.</title>
        <authorList>
            <person name="Watanabe S."/>
            <person name="Cui L."/>
        </authorList>
    </citation>
    <scope>NUCLEOTIDE SEQUENCE [LARGE SCALE GENOMIC DNA]</scope>
    <source>
        <strain evidence="2 3">JMUB3933</strain>
    </source>
</reference>
<keyword evidence="1" id="KW-0472">Membrane</keyword>
<gene>
    <name evidence="2" type="ORF">JMUB3933_2116</name>
</gene>
<keyword evidence="1" id="KW-1133">Transmembrane helix</keyword>
<sequence length="67" mass="7736">MLVPACILSPPPTIEAAENEFALITNTPSNNNIFFILELPPYFIFLIIAYLIFFVKLIKYLINKKLY</sequence>
<evidence type="ECO:0000313" key="2">
    <source>
        <dbReference type="EMBL" id="BBM48597.1"/>
    </source>
</evidence>
<dbReference type="Proteomes" id="UP000321397">
    <property type="component" value="Chromosome"/>
</dbReference>
<evidence type="ECO:0000313" key="3">
    <source>
        <dbReference type="Proteomes" id="UP000321397"/>
    </source>
</evidence>
<keyword evidence="1" id="KW-0812">Transmembrane</keyword>
<protein>
    <submittedName>
        <fullName evidence="2">Uncharacterized protein</fullName>
    </submittedName>
</protein>
<accession>A0A510KBM4</accession>
<proteinExistence type="predicted"/>
<name>A0A510KBM4_9FUSO</name>
<dbReference type="AlphaFoldDB" id="A0A510KBM4"/>